<dbReference type="AlphaFoldDB" id="T0JRA5"/>
<dbReference type="STRING" id="1172190.M947_06880"/>
<gene>
    <name evidence="2" type="ORF">M947_06880</name>
</gene>
<dbReference type="EMBL" id="AUPZ01000008">
    <property type="protein sequence ID" value="EQB39377.1"/>
    <property type="molecule type" value="Genomic_DNA"/>
</dbReference>
<keyword evidence="3" id="KW-1185">Reference proteome</keyword>
<organism evidence="2 3">
    <name type="scientific">Sulfurimonas hongkongensis</name>
    <dbReference type="NCBI Taxonomy" id="1172190"/>
    <lineage>
        <taxon>Bacteria</taxon>
        <taxon>Pseudomonadati</taxon>
        <taxon>Campylobacterota</taxon>
        <taxon>Epsilonproteobacteria</taxon>
        <taxon>Campylobacterales</taxon>
        <taxon>Sulfurimonadaceae</taxon>
        <taxon>Sulfurimonas</taxon>
    </lineage>
</organism>
<evidence type="ECO:0008006" key="4">
    <source>
        <dbReference type="Google" id="ProtNLM"/>
    </source>
</evidence>
<sequence>MQDQNIIFIQAILFLSLFGVMFFISYFITRRGAKKFEDKHSLDERKEAVKKRELVDTFLNSSIVKIIGKDETLKELSNKLNKGAINKEEYNILKDTLQAS</sequence>
<proteinExistence type="predicted"/>
<keyword evidence="1" id="KW-0812">Transmembrane</keyword>
<accession>T0JRA5</accession>
<dbReference type="Proteomes" id="UP000015520">
    <property type="component" value="Unassembled WGS sequence"/>
</dbReference>
<evidence type="ECO:0000313" key="2">
    <source>
        <dbReference type="EMBL" id="EQB39377.1"/>
    </source>
</evidence>
<evidence type="ECO:0000256" key="1">
    <source>
        <dbReference type="SAM" id="Phobius"/>
    </source>
</evidence>
<dbReference type="PATRIC" id="fig|1172190.3.peg.1335"/>
<dbReference type="OrthoDB" id="9947049at2"/>
<comment type="caution">
    <text evidence="2">The sequence shown here is derived from an EMBL/GenBank/DDBJ whole genome shotgun (WGS) entry which is preliminary data.</text>
</comment>
<protein>
    <recommendedName>
        <fullName evidence="4">SHOCT domain-containing protein</fullName>
    </recommendedName>
</protein>
<evidence type="ECO:0000313" key="3">
    <source>
        <dbReference type="Proteomes" id="UP000015520"/>
    </source>
</evidence>
<name>T0JRA5_9BACT</name>
<dbReference type="RefSeq" id="WP_021287638.1">
    <property type="nucleotide sequence ID" value="NZ_AUPZ01000008.1"/>
</dbReference>
<feature type="transmembrane region" description="Helical" evidence="1">
    <location>
        <begin position="6"/>
        <end position="29"/>
    </location>
</feature>
<keyword evidence="1" id="KW-1133">Transmembrane helix</keyword>
<reference evidence="2 3" key="1">
    <citation type="submission" date="2013-07" db="EMBL/GenBank/DDBJ databases">
        <title>Sulfurimonas hongkongensis AST-10 Genome Sequencing.</title>
        <authorList>
            <person name="Cai L."/>
            <person name="Zhang T."/>
        </authorList>
    </citation>
    <scope>NUCLEOTIDE SEQUENCE [LARGE SCALE GENOMIC DNA]</scope>
    <source>
        <strain evidence="2 3">AST-10</strain>
    </source>
</reference>
<keyword evidence="1" id="KW-0472">Membrane</keyword>